<evidence type="ECO:0000256" key="5">
    <source>
        <dbReference type="ARBA" id="ARBA00022676"/>
    </source>
</evidence>
<evidence type="ECO:0000256" key="8">
    <source>
        <dbReference type="ARBA" id="ARBA00031423"/>
    </source>
</evidence>
<evidence type="ECO:0000313" key="12">
    <source>
        <dbReference type="Proteomes" id="UP001225906"/>
    </source>
</evidence>
<proteinExistence type="inferred from homology"/>
<dbReference type="NCBIfam" id="TIGR00217">
    <property type="entry name" value="malQ"/>
    <property type="match status" value="1"/>
</dbReference>
<dbReference type="GO" id="GO:0004134">
    <property type="term" value="F:4-alpha-glucanotransferase activity"/>
    <property type="evidence" value="ECO:0007669"/>
    <property type="project" value="UniProtKB-EC"/>
</dbReference>
<evidence type="ECO:0000256" key="7">
    <source>
        <dbReference type="ARBA" id="ARBA00023277"/>
    </source>
</evidence>
<keyword evidence="12" id="KW-1185">Reference proteome</keyword>
<dbReference type="SUPFAM" id="SSF51445">
    <property type="entry name" value="(Trans)glycosidases"/>
    <property type="match status" value="1"/>
</dbReference>
<evidence type="ECO:0000256" key="3">
    <source>
        <dbReference type="ARBA" id="ARBA00012560"/>
    </source>
</evidence>
<organism evidence="11 12">
    <name type="scientific">Methylophilus aquaticus</name>
    <dbReference type="NCBI Taxonomy" id="1971610"/>
    <lineage>
        <taxon>Bacteria</taxon>
        <taxon>Pseudomonadati</taxon>
        <taxon>Pseudomonadota</taxon>
        <taxon>Betaproteobacteria</taxon>
        <taxon>Nitrosomonadales</taxon>
        <taxon>Methylophilaceae</taxon>
        <taxon>Methylophilus</taxon>
    </lineage>
</organism>
<evidence type="ECO:0000256" key="10">
    <source>
        <dbReference type="RuleBase" id="RU361207"/>
    </source>
</evidence>
<accession>A0ABT9JV84</accession>
<comment type="similarity">
    <text evidence="2 10">Belongs to the disproportionating enzyme family.</text>
</comment>
<evidence type="ECO:0000256" key="4">
    <source>
        <dbReference type="ARBA" id="ARBA00020295"/>
    </source>
</evidence>
<sequence length="492" mass="55190">MLNQSQPKNHTRQAGVLMHVTSLPDGQLGPDAYRFVDKLVELGALVWQTLPVNMPHGDQSPYQSVSAHAGHVGMISPQQLVEQGWCLHDELNLSLPALIDKAMRRVQSGGALSRADSEGLTWSGFARFCQTHQYWLEDFALFLSLRENHGFQSWQQWPQAYRMRDPQALHAYTAIHQEKLTLIKFTQYVFFQQWAQLKAYANLRGVQLFGDIPIFVAYDSADVWAQPAAFKLDANLDMTVVAGVPPDYFSETGQRWGNPHYDWVTMQADGFKWWLGRIAVQSTLFDILRIDHFRGLQAAWEIPVSEPTAINGSWQEAPGDALLKAITVQFPVLRLVAEDLGIITPEVDALRHAYALPGMKILQFAFGGGEDNPYLPANIEENSVAYTGTHDNDTTVGWYQSAPEHVRQHVQHYLATDTPDMPAALVQLVMQSSADLAIVPMQDILGLDGAARMNTPGTVDGNWGWRMQWSQLTTEQVYAFRQMVSESGRIDG</sequence>
<keyword evidence="7 10" id="KW-0119">Carbohydrate metabolism</keyword>
<dbReference type="Pfam" id="PF02446">
    <property type="entry name" value="Glyco_hydro_77"/>
    <property type="match status" value="1"/>
</dbReference>
<dbReference type="PANTHER" id="PTHR32438:SF5">
    <property type="entry name" value="4-ALPHA-GLUCANOTRANSFERASE DPE1, CHLOROPLASTIC_AMYLOPLASTIC"/>
    <property type="match status" value="1"/>
</dbReference>
<protein>
    <recommendedName>
        <fullName evidence="4 10">4-alpha-glucanotransferase</fullName>
        <ecNumber evidence="3 10">2.4.1.25</ecNumber>
    </recommendedName>
    <alternativeName>
        <fullName evidence="8 10">Amylomaltase</fullName>
    </alternativeName>
    <alternativeName>
        <fullName evidence="9 10">Disproportionating enzyme</fullName>
    </alternativeName>
</protein>
<dbReference type="InterPro" id="IPR017853">
    <property type="entry name" value="GH"/>
</dbReference>
<dbReference type="NCBIfam" id="NF011080">
    <property type="entry name" value="PRK14508.1-3"/>
    <property type="match status" value="1"/>
</dbReference>
<dbReference type="Gene3D" id="3.20.20.80">
    <property type="entry name" value="Glycosidases"/>
    <property type="match status" value="1"/>
</dbReference>
<name>A0ABT9JV84_9PROT</name>
<evidence type="ECO:0000256" key="1">
    <source>
        <dbReference type="ARBA" id="ARBA00000439"/>
    </source>
</evidence>
<dbReference type="Proteomes" id="UP001225906">
    <property type="component" value="Unassembled WGS sequence"/>
</dbReference>
<comment type="caution">
    <text evidence="11">The sequence shown here is derived from an EMBL/GenBank/DDBJ whole genome shotgun (WGS) entry which is preliminary data.</text>
</comment>
<evidence type="ECO:0000256" key="6">
    <source>
        <dbReference type="ARBA" id="ARBA00022679"/>
    </source>
</evidence>
<reference evidence="12" key="1">
    <citation type="journal article" date="2019" name="Int. J. Syst. Evol. Microbiol.">
        <title>The Global Catalogue of Microorganisms (GCM) 10K type strain sequencing project: providing services to taxonomists for standard genome sequencing and annotation.</title>
        <authorList>
            <consortium name="The Broad Institute Genomics Platform"/>
            <consortium name="The Broad Institute Genome Sequencing Center for Infectious Disease"/>
            <person name="Wu L."/>
            <person name="Ma J."/>
        </authorList>
    </citation>
    <scope>NUCLEOTIDE SEQUENCE [LARGE SCALE GENOMIC DNA]</scope>
    <source>
        <strain evidence="12">VKM B-3159</strain>
    </source>
</reference>
<keyword evidence="6 10" id="KW-0808">Transferase</keyword>
<dbReference type="InterPro" id="IPR003385">
    <property type="entry name" value="Glyco_hydro_77"/>
</dbReference>
<evidence type="ECO:0000256" key="9">
    <source>
        <dbReference type="ARBA" id="ARBA00031501"/>
    </source>
</evidence>
<keyword evidence="5 10" id="KW-0328">Glycosyltransferase</keyword>
<comment type="catalytic activity">
    <reaction evidence="1 10">
        <text>Transfers a segment of a (1-&gt;4)-alpha-D-glucan to a new position in an acceptor, which may be glucose or a (1-&gt;4)-alpha-D-glucan.</text>
        <dbReference type="EC" id="2.4.1.25"/>
    </reaction>
</comment>
<evidence type="ECO:0000313" key="11">
    <source>
        <dbReference type="EMBL" id="MDP8568501.1"/>
    </source>
</evidence>
<gene>
    <name evidence="11" type="primary">malQ</name>
    <name evidence="11" type="ORF">Q9291_11640</name>
</gene>
<dbReference type="PANTHER" id="PTHR32438">
    <property type="entry name" value="4-ALPHA-GLUCANOTRANSFERASE DPE1, CHLOROPLASTIC/AMYLOPLASTIC"/>
    <property type="match status" value="1"/>
</dbReference>
<dbReference type="EC" id="2.4.1.25" evidence="3 10"/>
<evidence type="ECO:0000256" key="2">
    <source>
        <dbReference type="ARBA" id="ARBA00005684"/>
    </source>
</evidence>
<dbReference type="RefSeq" id="WP_306390222.1">
    <property type="nucleotide sequence ID" value="NZ_JAVCAP010000022.1"/>
</dbReference>
<dbReference type="EMBL" id="JAVCAP010000022">
    <property type="protein sequence ID" value="MDP8568501.1"/>
    <property type="molecule type" value="Genomic_DNA"/>
</dbReference>